<protein>
    <submittedName>
        <fullName evidence="1">Uncharacterized protein</fullName>
    </submittedName>
</protein>
<organism evidence="1 2">
    <name type="scientific">Bauhinia variegata</name>
    <name type="common">Purple orchid tree</name>
    <name type="synonym">Phanera variegata</name>
    <dbReference type="NCBI Taxonomy" id="167791"/>
    <lineage>
        <taxon>Eukaryota</taxon>
        <taxon>Viridiplantae</taxon>
        <taxon>Streptophyta</taxon>
        <taxon>Embryophyta</taxon>
        <taxon>Tracheophyta</taxon>
        <taxon>Spermatophyta</taxon>
        <taxon>Magnoliopsida</taxon>
        <taxon>eudicotyledons</taxon>
        <taxon>Gunneridae</taxon>
        <taxon>Pentapetalae</taxon>
        <taxon>rosids</taxon>
        <taxon>fabids</taxon>
        <taxon>Fabales</taxon>
        <taxon>Fabaceae</taxon>
        <taxon>Cercidoideae</taxon>
        <taxon>Cercideae</taxon>
        <taxon>Bauhiniinae</taxon>
        <taxon>Bauhinia</taxon>
    </lineage>
</organism>
<name>A0ACB9LYG9_BAUVA</name>
<evidence type="ECO:0000313" key="2">
    <source>
        <dbReference type="Proteomes" id="UP000828941"/>
    </source>
</evidence>
<proteinExistence type="predicted"/>
<evidence type="ECO:0000313" key="1">
    <source>
        <dbReference type="EMBL" id="KAI4315965.1"/>
    </source>
</evidence>
<dbReference type="Proteomes" id="UP000828941">
    <property type="component" value="Chromosome 10"/>
</dbReference>
<sequence length="460" mass="51014">MLAPLSVHMEKSNKGRVEESPTFDDVSLTHAKSTSSPQTAGQPQELVQNPRMNEPLLVVEDQALEQKKVSTSSQLSFSARVPLLIPIPSPTSLYFSNTSNAERDHILSGIDLNKQPMECVEAIEQSSTSGLLVLLQNPSPQTDRRRIEEDPTTDANLATSTKAKTTGSLLDLPQGQNRINQTMSYNREDTKVEPIINLQAFEGTDLVDLFQSMEEDDDVQASIPSTPLISANIPDVEVKLMALADLQISQKMPLENIACSEAESLRLENALNFLSSHSCADGAMSDRLKAAIDSLHQEFHSILSSFRQASATILRFTLLEEKEKTIKEKLPRRKESAIALMNELQQNDVSVMEQISKLQDKLSSLQEQKKKCIADTIRFKSEFESVKNNKAQMLEDHIKSREELFKRTVGDDNNGDGVPKLVSSSSATVYGYTSQRGDSLTEEELEDMTAEVLEVENESA</sequence>
<gene>
    <name evidence="1" type="ORF">L6164_023988</name>
</gene>
<reference evidence="1 2" key="1">
    <citation type="journal article" date="2022" name="DNA Res.">
        <title>Chromosomal-level genome assembly of the orchid tree Bauhinia variegata (Leguminosae; Cercidoideae) supports the allotetraploid origin hypothesis of Bauhinia.</title>
        <authorList>
            <person name="Zhong Y."/>
            <person name="Chen Y."/>
            <person name="Zheng D."/>
            <person name="Pang J."/>
            <person name="Liu Y."/>
            <person name="Luo S."/>
            <person name="Meng S."/>
            <person name="Qian L."/>
            <person name="Wei D."/>
            <person name="Dai S."/>
            <person name="Zhou R."/>
        </authorList>
    </citation>
    <scope>NUCLEOTIDE SEQUENCE [LARGE SCALE GENOMIC DNA]</scope>
    <source>
        <strain evidence="1">BV-YZ2020</strain>
    </source>
</reference>
<keyword evidence="2" id="KW-1185">Reference proteome</keyword>
<dbReference type="EMBL" id="CM039435">
    <property type="protein sequence ID" value="KAI4315965.1"/>
    <property type="molecule type" value="Genomic_DNA"/>
</dbReference>
<comment type="caution">
    <text evidence="1">The sequence shown here is derived from an EMBL/GenBank/DDBJ whole genome shotgun (WGS) entry which is preliminary data.</text>
</comment>
<accession>A0ACB9LYG9</accession>